<feature type="transmembrane region" description="Helical" evidence="2">
    <location>
        <begin position="722"/>
        <end position="741"/>
    </location>
</feature>
<keyword evidence="3" id="KW-0732">Signal</keyword>
<accession>A0A6G8FJ06</accession>
<dbReference type="InterPro" id="IPR026906">
    <property type="entry name" value="LRR_5"/>
</dbReference>
<keyword evidence="5" id="KW-1185">Reference proteome</keyword>
<feature type="region of interest" description="Disordered" evidence="1">
    <location>
        <begin position="686"/>
        <end position="715"/>
    </location>
</feature>
<dbReference type="InterPro" id="IPR051251">
    <property type="entry name" value="STK_FNIP-Repeat"/>
</dbReference>
<feature type="chain" id="PRO_5038708193" evidence="3">
    <location>
        <begin position="26"/>
        <end position="746"/>
    </location>
</feature>
<dbReference type="KEGG" id="lins:G7067_07770"/>
<evidence type="ECO:0000256" key="2">
    <source>
        <dbReference type="SAM" id="Phobius"/>
    </source>
</evidence>
<gene>
    <name evidence="4" type="ORF">G7067_07770</name>
</gene>
<evidence type="ECO:0000313" key="4">
    <source>
        <dbReference type="EMBL" id="QIM16344.1"/>
    </source>
</evidence>
<sequence length="746" mass="77751">MAQRRQALLGLVACGAVVISMVGGAAAVADPLVPLAGELTIGTNQLCPGTTIPGVSHGAGDQLTVDLAAVAQASGADRVVVSTQAAESCRLNLESVSFVNPGPVVSLNIAEYAFELAYPATGPKLTSVSFPEGLSELTIGRQAFRQIINGDNSLKTLVFPNSLDSLVIGYSAFEQRSKGGMNALTELVFPQTHMRNLDIELSGFQQYVSDSDGSNTLAVVKFPPSLDSLNLGSWSFGQQVIEGPGSTALVDVDIPSGIESLTIGSRAFHQSTNDGATTLASVTFPEGLKYLQVDDSAFFTSARESSHLTSLVFPAGLETLKLGYGAFAQSSTNGRTTLETISFPDGLQNLTVGGAAFYQMAGNGSTSLKSIEFPRGLTTLSIGTYGVNQDARNGSNVLESVVFPEGLKSLDIGYGAFYQQANRGSNALATVVFPETLEDLVLERSAFQQSVLSGGTNALSSVDLPDGLKNASIRESAFYQYSVGGPNPLTRVSLPGGMTSLSIERLAFSQFPSSLKVLEFRATETPATSIVFPADNPIAPADAAWLWYGVDGANTGTDWGATGRAYDLAGYRQLALEGIDDATVVSRQSDTVFSATGDSFAYPSTLGSFAEPRVLADTPVLPFTEWGVVVPNAERVDHTLVGWCTDPLVDGKCPDGSDLISVTGAVSELALLDPLTTVYAVWESASEPAPDVDPPGNGVTPKPGAPGAGGNGELSRTGADSVVAATITMLVLATGGALLLLRRRRV</sequence>
<organism evidence="4 5">
    <name type="scientific">Leucobacter insecticola</name>
    <dbReference type="NCBI Taxonomy" id="2714934"/>
    <lineage>
        <taxon>Bacteria</taxon>
        <taxon>Bacillati</taxon>
        <taxon>Actinomycetota</taxon>
        <taxon>Actinomycetes</taxon>
        <taxon>Micrococcales</taxon>
        <taxon>Microbacteriaceae</taxon>
        <taxon>Leucobacter</taxon>
    </lineage>
</organism>
<evidence type="ECO:0000313" key="5">
    <source>
        <dbReference type="Proteomes" id="UP000501387"/>
    </source>
</evidence>
<dbReference type="Gene3D" id="3.80.10.10">
    <property type="entry name" value="Ribonuclease Inhibitor"/>
    <property type="match status" value="2"/>
</dbReference>
<name>A0A6G8FJ06_9MICO</name>
<proteinExistence type="predicted"/>
<dbReference type="Proteomes" id="UP000501387">
    <property type="component" value="Chromosome"/>
</dbReference>
<dbReference type="RefSeq" id="WP_166323271.1">
    <property type="nucleotide sequence ID" value="NZ_CP049934.1"/>
</dbReference>
<dbReference type="InterPro" id="IPR032675">
    <property type="entry name" value="LRR_dom_sf"/>
</dbReference>
<dbReference type="AlphaFoldDB" id="A0A6G8FJ06"/>
<dbReference type="PANTHER" id="PTHR32134:SF92">
    <property type="entry name" value="FNIP REPEAT-CONTAINING PROTEIN"/>
    <property type="match status" value="1"/>
</dbReference>
<reference evidence="4 5" key="1">
    <citation type="submission" date="2020-03" db="EMBL/GenBank/DDBJ databases">
        <title>Leucobacter sp. nov., isolated from beetles.</title>
        <authorList>
            <person name="Hyun D.-W."/>
            <person name="Bae J.-W."/>
        </authorList>
    </citation>
    <scope>NUCLEOTIDE SEQUENCE [LARGE SCALE GENOMIC DNA]</scope>
    <source>
        <strain evidence="4 5">HDW9B</strain>
    </source>
</reference>
<protein>
    <submittedName>
        <fullName evidence="4">Leucine-rich repeat protein</fullName>
    </submittedName>
</protein>
<feature type="signal peptide" evidence="3">
    <location>
        <begin position="1"/>
        <end position="25"/>
    </location>
</feature>
<keyword evidence="2" id="KW-0472">Membrane</keyword>
<evidence type="ECO:0000256" key="3">
    <source>
        <dbReference type="SAM" id="SignalP"/>
    </source>
</evidence>
<keyword evidence="2" id="KW-0812">Transmembrane</keyword>
<dbReference type="PANTHER" id="PTHR32134">
    <property type="entry name" value="FNIP REPEAT-CONTAINING PROTEIN"/>
    <property type="match status" value="1"/>
</dbReference>
<dbReference type="EMBL" id="CP049934">
    <property type="protein sequence ID" value="QIM16344.1"/>
    <property type="molecule type" value="Genomic_DNA"/>
</dbReference>
<keyword evidence="2" id="KW-1133">Transmembrane helix</keyword>
<dbReference type="Pfam" id="PF13306">
    <property type="entry name" value="LRR_5"/>
    <property type="match status" value="2"/>
</dbReference>
<evidence type="ECO:0000256" key="1">
    <source>
        <dbReference type="SAM" id="MobiDB-lite"/>
    </source>
</evidence>